<organism evidence="1 2">
    <name type="scientific">Paenibacillus mucilaginosus (strain KNP414)</name>
    <dbReference type="NCBI Taxonomy" id="1036673"/>
    <lineage>
        <taxon>Bacteria</taxon>
        <taxon>Bacillati</taxon>
        <taxon>Bacillota</taxon>
        <taxon>Bacilli</taxon>
        <taxon>Bacillales</taxon>
        <taxon>Paenibacillaceae</taxon>
        <taxon>Paenibacillus</taxon>
    </lineage>
</organism>
<dbReference type="PATRIC" id="fig|1036673.3.peg.5915"/>
<evidence type="ECO:0000313" key="1">
    <source>
        <dbReference type="EMBL" id="AEI44877.1"/>
    </source>
</evidence>
<dbReference type="HOGENOM" id="CLU_3101707_0_0_9"/>
<evidence type="ECO:0000313" key="2">
    <source>
        <dbReference type="Proteomes" id="UP000006620"/>
    </source>
</evidence>
<dbReference type="EMBL" id="CP002869">
    <property type="protein sequence ID" value="AEI44877.1"/>
    <property type="molecule type" value="Genomic_DNA"/>
</dbReference>
<reference evidence="1 2" key="2">
    <citation type="journal article" date="2013" name="Genome Announc.">
        <title>Genome Sequence of Growth-Improving Paenibacillus mucilaginosus Strain KNP414.</title>
        <authorList>
            <person name="Lu J.J."/>
            <person name="Wang J.F."/>
            <person name="Hu X.F."/>
        </authorList>
    </citation>
    <scope>NUCLEOTIDE SEQUENCE [LARGE SCALE GENOMIC DNA]</scope>
    <source>
        <strain evidence="1 2">KNP414</strain>
    </source>
</reference>
<name>F8FLW1_PAEMK</name>
<accession>F8FLW1</accession>
<proteinExistence type="predicted"/>
<reference evidence="2" key="1">
    <citation type="submission" date="2011-06" db="EMBL/GenBank/DDBJ databases">
        <title>Complete genome sequence of Paenibacillus mucilaginosus KNP414.</title>
        <authorList>
            <person name="Wang J."/>
            <person name="Hu S."/>
            <person name="Hu X."/>
            <person name="Zhang B."/>
            <person name="Dong D."/>
            <person name="Zhang S."/>
            <person name="Zhao K."/>
            <person name="Wu D."/>
        </authorList>
    </citation>
    <scope>NUCLEOTIDE SEQUENCE [LARGE SCALE GENOMIC DNA]</scope>
    <source>
        <strain evidence="2">KNP414</strain>
    </source>
</reference>
<protein>
    <submittedName>
        <fullName evidence="1">Uncharacterized protein</fullName>
    </submittedName>
</protein>
<dbReference type="Proteomes" id="UP000006620">
    <property type="component" value="Chromosome"/>
</dbReference>
<gene>
    <name evidence="1" type="ordered locus">KNP414_06356</name>
</gene>
<sequence length="51" mass="5615">MTYLWVDKKSRENGRNSGCSRGSFGLLGRGTAQAAGPLRTRLLPNLNYYPA</sequence>
<dbReference type="KEGG" id="pms:KNP414_06356"/>
<dbReference type="AlphaFoldDB" id="F8FLW1"/>